<dbReference type="PROSITE" id="PS51257">
    <property type="entry name" value="PROKAR_LIPOPROTEIN"/>
    <property type="match status" value="1"/>
</dbReference>
<proteinExistence type="predicted"/>
<name>A0ABS0FTP9_PSELU</name>
<evidence type="ECO:0000313" key="7">
    <source>
        <dbReference type="EMBL" id="MBF8643760.1"/>
    </source>
</evidence>
<keyword evidence="1 4" id="KW-0349">Heme</keyword>
<sequence>MSRGIDYLAVLLLVILLVACDDMSQQHKAKDQGPSTFFTDGKVNQPPPSGTIARGELEREAILDTRPPMSQALLDRGQERFEIYCTPCHGLTGDGHGVVVTRGFPKPPNFTEQRLLDAPDRHFMDVITHGYGQMYSYATRVEPADRWAIVAYIRALQLSQHAEANSLSPAQRASLEAKP</sequence>
<dbReference type="EMBL" id="JADMCD010000022">
    <property type="protein sequence ID" value="MBF8643760.1"/>
    <property type="molecule type" value="Genomic_DNA"/>
</dbReference>
<gene>
    <name evidence="7" type="ORF">IRZ65_24210</name>
</gene>
<keyword evidence="2 4" id="KW-0479">Metal-binding</keyword>
<evidence type="ECO:0000313" key="8">
    <source>
        <dbReference type="Proteomes" id="UP000626180"/>
    </source>
</evidence>
<accession>A0ABS0FTP9</accession>
<dbReference type="InterPro" id="IPR036909">
    <property type="entry name" value="Cyt_c-like_dom_sf"/>
</dbReference>
<reference evidence="7 8" key="1">
    <citation type="submission" date="2020-10" db="EMBL/GenBank/DDBJ databases">
        <title>Genome sequences of Pseudomonas isolates.</title>
        <authorList>
            <person name="Wessels L."/>
            <person name="Reich F."/>
            <person name="Hammerl J."/>
        </authorList>
    </citation>
    <scope>NUCLEOTIDE SEQUENCE [LARGE SCALE GENOMIC DNA]</scope>
    <source>
        <strain evidence="7 8">20-MO00624-0</strain>
    </source>
</reference>
<evidence type="ECO:0000256" key="2">
    <source>
        <dbReference type="ARBA" id="ARBA00022723"/>
    </source>
</evidence>
<keyword evidence="8" id="KW-1185">Reference proteome</keyword>
<evidence type="ECO:0000256" key="1">
    <source>
        <dbReference type="ARBA" id="ARBA00022617"/>
    </source>
</evidence>
<evidence type="ECO:0000256" key="3">
    <source>
        <dbReference type="ARBA" id="ARBA00023004"/>
    </source>
</evidence>
<dbReference type="Proteomes" id="UP000626180">
    <property type="component" value="Unassembled WGS sequence"/>
</dbReference>
<dbReference type="Gene3D" id="1.10.760.10">
    <property type="entry name" value="Cytochrome c-like domain"/>
    <property type="match status" value="1"/>
</dbReference>
<dbReference type="Pfam" id="PF13442">
    <property type="entry name" value="Cytochrome_CBB3"/>
    <property type="match status" value="1"/>
</dbReference>
<evidence type="ECO:0000256" key="4">
    <source>
        <dbReference type="PROSITE-ProRule" id="PRU00433"/>
    </source>
</evidence>
<feature type="region of interest" description="Disordered" evidence="5">
    <location>
        <begin position="29"/>
        <end position="52"/>
    </location>
</feature>
<evidence type="ECO:0000256" key="5">
    <source>
        <dbReference type="SAM" id="MobiDB-lite"/>
    </source>
</evidence>
<feature type="domain" description="Cytochrome c" evidence="6">
    <location>
        <begin position="72"/>
        <end position="157"/>
    </location>
</feature>
<dbReference type="RefSeq" id="WP_196122413.1">
    <property type="nucleotide sequence ID" value="NZ_JADMCD010000022.1"/>
</dbReference>
<dbReference type="SUPFAM" id="SSF46626">
    <property type="entry name" value="Cytochrome c"/>
    <property type="match status" value="1"/>
</dbReference>
<keyword evidence="3 4" id="KW-0408">Iron</keyword>
<dbReference type="InterPro" id="IPR009056">
    <property type="entry name" value="Cyt_c-like_dom"/>
</dbReference>
<dbReference type="PROSITE" id="PS51007">
    <property type="entry name" value="CYTC"/>
    <property type="match status" value="1"/>
</dbReference>
<protein>
    <submittedName>
        <fullName evidence="7">Cytochrome c</fullName>
    </submittedName>
</protein>
<dbReference type="PANTHER" id="PTHR40394:SF2">
    <property type="entry name" value="QUINOL:CYTOCHROME C OXIDOREDUCTASE MEMBRANE PROTEIN"/>
    <property type="match status" value="1"/>
</dbReference>
<organism evidence="7 8">
    <name type="scientific">Pseudomonas luteola</name>
    <dbReference type="NCBI Taxonomy" id="47886"/>
    <lineage>
        <taxon>Bacteria</taxon>
        <taxon>Pseudomonadati</taxon>
        <taxon>Pseudomonadota</taxon>
        <taxon>Gammaproteobacteria</taxon>
        <taxon>Pseudomonadales</taxon>
        <taxon>Pseudomonadaceae</taxon>
        <taxon>Pseudomonas</taxon>
    </lineage>
</organism>
<dbReference type="PANTHER" id="PTHR40394">
    <property type="entry name" value="LIPOPROTEIN-RELATED"/>
    <property type="match status" value="1"/>
</dbReference>
<evidence type="ECO:0000259" key="6">
    <source>
        <dbReference type="PROSITE" id="PS51007"/>
    </source>
</evidence>
<comment type="caution">
    <text evidence="7">The sequence shown here is derived from an EMBL/GenBank/DDBJ whole genome shotgun (WGS) entry which is preliminary data.</text>
</comment>